<reference evidence="4" key="1">
    <citation type="submission" date="2017-09" db="EMBL/GenBank/DDBJ databases">
        <title>Depth-based differentiation of microbial function through sediment-hosted aquifers and enrichment of novel symbionts in the deep terrestrial subsurface.</title>
        <authorList>
            <person name="Probst A.J."/>
            <person name="Ladd B."/>
            <person name="Jarett J.K."/>
            <person name="Geller-Mcgrath D.E."/>
            <person name="Sieber C.M.K."/>
            <person name="Emerson J.B."/>
            <person name="Anantharaman K."/>
            <person name="Thomas B.C."/>
            <person name="Malmstrom R."/>
            <person name="Stieglmeier M."/>
            <person name="Klingl A."/>
            <person name="Woyke T."/>
            <person name="Ryan C.M."/>
            <person name="Banfield J.F."/>
        </authorList>
    </citation>
    <scope>NUCLEOTIDE SEQUENCE [LARGE SCALE GENOMIC DNA]</scope>
</reference>
<keyword evidence="2" id="KW-1133">Transmembrane helix</keyword>
<keyword evidence="2" id="KW-0472">Membrane</keyword>
<feature type="region of interest" description="Disordered" evidence="1">
    <location>
        <begin position="77"/>
        <end position="107"/>
    </location>
</feature>
<evidence type="ECO:0000256" key="1">
    <source>
        <dbReference type="SAM" id="MobiDB-lite"/>
    </source>
</evidence>
<sequence>MQKTKIPSLVIIAVFTTITVICWIAFGVIRILTTKPTVNVPAQILSPISPTFDKNAIDKIRQTVYFDKEQEFEVLPAPSASLEASPTPSPEVSPVASPSATPGEIVR</sequence>
<accession>A0A2M7TI82</accession>
<proteinExistence type="predicted"/>
<organism evidence="3 4">
    <name type="scientific">Candidatus Woesebacteria bacterium CG_4_10_14_0_2_um_filter_44_9</name>
    <dbReference type="NCBI Taxonomy" id="1975055"/>
    <lineage>
        <taxon>Bacteria</taxon>
        <taxon>Candidatus Woeseibacteriota</taxon>
    </lineage>
</organism>
<dbReference type="Proteomes" id="UP000231727">
    <property type="component" value="Unassembled WGS sequence"/>
</dbReference>
<evidence type="ECO:0000256" key="2">
    <source>
        <dbReference type="SAM" id="Phobius"/>
    </source>
</evidence>
<feature type="transmembrane region" description="Helical" evidence="2">
    <location>
        <begin position="6"/>
        <end position="29"/>
    </location>
</feature>
<gene>
    <name evidence="3" type="ORF">COY30_00970</name>
</gene>
<keyword evidence="2" id="KW-0812">Transmembrane</keyword>
<comment type="caution">
    <text evidence="3">The sequence shown here is derived from an EMBL/GenBank/DDBJ whole genome shotgun (WGS) entry which is preliminary data.</text>
</comment>
<dbReference type="AlphaFoldDB" id="A0A2M7TI82"/>
<evidence type="ECO:0000313" key="4">
    <source>
        <dbReference type="Proteomes" id="UP000231727"/>
    </source>
</evidence>
<name>A0A2M7TI82_9BACT</name>
<feature type="compositionally biased region" description="Low complexity" evidence="1">
    <location>
        <begin position="83"/>
        <end position="107"/>
    </location>
</feature>
<dbReference type="EMBL" id="PFNN01000020">
    <property type="protein sequence ID" value="PIZ45978.1"/>
    <property type="molecule type" value="Genomic_DNA"/>
</dbReference>
<protein>
    <submittedName>
        <fullName evidence="3">Uncharacterized protein</fullName>
    </submittedName>
</protein>
<evidence type="ECO:0000313" key="3">
    <source>
        <dbReference type="EMBL" id="PIZ45978.1"/>
    </source>
</evidence>